<feature type="binding site" evidence="9">
    <location>
        <position position="167"/>
    </location>
    <ligand>
        <name>Zn(2+)</name>
        <dbReference type="ChEBI" id="CHEBI:29105"/>
        <label>2</label>
    </ligand>
</feature>
<dbReference type="HAMAP" id="MF_01152">
    <property type="entry name" value="DnaJ"/>
    <property type="match status" value="1"/>
</dbReference>
<evidence type="ECO:0000256" key="4">
    <source>
        <dbReference type="ARBA" id="ARBA00022737"/>
    </source>
</evidence>
<name>I7BJK8_MYCHA</name>
<keyword evidence="14" id="KW-1185">Reference proteome</keyword>
<dbReference type="Proteomes" id="UP000006502">
    <property type="component" value="Chromosome"/>
</dbReference>
<keyword evidence="3 9" id="KW-0479">Metal-binding</keyword>
<dbReference type="GO" id="GO:0005737">
    <property type="term" value="C:cytoplasm"/>
    <property type="evidence" value="ECO:0007669"/>
    <property type="project" value="UniProtKB-SubCell"/>
</dbReference>
<dbReference type="SMART" id="SM00271">
    <property type="entry name" value="DnaJ"/>
    <property type="match status" value="1"/>
</dbReference>
<dbReference type="Pfam" id="PF00684">
    <property type="entry name" value="DnaJ_CXXCXGXG"/>
    <property type="match status" value="1"/>
</dbReference>
<dbReference type="GO" id="GO:0009408">
    <property type="term" value="P:response to heat"/>
    <property type="evidence" value="ECO:0007669"/>
    <property type="project" value="InterPro"/>
</dbReference>
<feature type="binding site" evidence="9">
    <location>
        <position position="151"/>
    </location>
    <ligand>
        <name>Zn(2+)</name>
        <dbReference type="ChEBI" id="CHEBI:29105"/>
        <label>1</label>
    </ligand>
</feature>
<dbReference type="CDD" id="cd10719">
    <property type="entry name" value="DnaJ_zf"/>
    <property type="match status" value="1"/>
</dbReference>
<evidence type="ECO:0000313" key="13">
    <source>
        <dbReference type="EMBL" id="AFO52048.1"/>
    </source>
</evidence>
<dbReference type="PROSITE" id="PS51188">
    <property type="entry name" value="ZF_CR"/>
    <property type="match status" value="1"/>
</dbReference>
<keyword evidence="8 9" id="KW-0143">Chaperone</keyword>
<dbReference type="InterPro" id="IPR036410">
    <property type="entry name" value="HSP_DnaJ_Cys-rich_dom_sf"/>
</dbReference>
<evidence type="ECO:0000259" key="12">
    <source>
        <dbReference type="PROSITE" id="PS51188"/>
    </source>
</evidence>
<dbReference type="Pfam" id="PF00226">
    <property type="entry name" value="DnaJ"/>
    <property type="match status" value="1"/>
</dbReference>
<evidence type="ECO:0000256" key="2">
    <source>
        <dbReference type="ARBA" id="ARBA00022705"/>
    </source>
</evidence>
<dbReference type="SUPFAM" id="SSF46565">
    <property type="entry name" value="Chaperone J-domain"/>
    <property type="match status" value="1"/>
</dbReference>
<dbReference type="GO" id="GO:0051082">
    <property type="term" value="F:unfolded protein binding"/>
    <property type="evidence" value="ECO:0007669"/>
    <property type="project" value="UniProtKB-UniRule"/>
</dbReference>
<dbReference type="KEGG" id="mhl:MHLP_02340"/>
<dbReference type="Gene3D" id="2.60.260.20">
    <property type="entry name" value="Urease metallochaperone UreE, N-terminal domain"/>
    <property type="match status" value="2"/>
</dbReference>
<comment type="subcellular location">
    <subcellularLocation>
        <location evidence="9">Cytoplasm</location>
    </subcellularLocation>
</comment>
<feature type="binding site" evidence="9">
    <location>
        <position position="207"/>
    </location>
    <ligand>
        <name>Zn(2+)</name>
        <dbReference type="ChEBI" id="CHEBI:29105"/>
        <label>1</label>
    </ligand>
</feature>
<dbReference type="InterPro" id="IPR001305">
    <property type="entry name" value="HSP_DnaJ_Cys-rich_dom"/>
</dbReference>
<dbReference type="Pfam" id="PF01556">
    <property type="entry name" value="DnaJ_C"/>
    <property type="match status" value="1"/>
</dbReference>
<evidence type="ECO:0000256" key="7">
    <source>
        <dbReference type="ARBA" id="ARBA00023016"/>
    </source>
</evidence>
<dbReference type="InterPro" id="IPR018253">
    <property type="entry name" value="DnaJ_domain_CS"/>
</dbReference>
<keyword evidence="7 9" id="KW-0346">Stress response</keyword>
<dbReference type="GO" id="GO:0008270">
    <property type="term" value="F:zinc ion binding"/>
    <property type="evidence" value="ECO:0007669"/>
    <property type="project" value="UniProtKB-UniRule"/>
</dbReference>
<evidence type="ECO:0000256" key="10">
    <source>
        <dbReference type="PROSITE-ProRule" id="PRU00546"/>
    </source>
</evidence>
<gene>
    <name evidence="9" type="primary">dnaJ</name>
    <name evidence="13" type="ordered locus">MHLP_02340</name>
</gene>
<dbReference type="PROSITE" id="PS50076">
    <property type="entry name" value="DNAJ_2"/>
    <property type="match status" value="1"/>
</dbReference>
<dbReference type="PANTHER" id="PTHR43096:SF48">
    <property type="entry name" value="CHAPERONE PROTEIN DNAJ"/>
    <property type="match status" value="1"/>
</dbReference>
<dbReference type="EMBL" id="CP003731">
    <property type="protein sequence ID" value="AFO52048.1"/>
    <property type="molecule type" value="Genomic_DNA"/>
</dbReference>
<dbReference type="CDD" id="cd06257">
    <property type="entry name" value="DnaJ"/>
    <property type="match status" value="1"/>
</dbReference>
<feature type="binding site" evidence="9">
    <location>
        <position position="196"/>
    </location>
    <ligand>
        <name>Zn(2+)</name>
        <dbReference type="ChEBI" id="CHEBI:29105"/>
        <label>2</label>
    </ligand>
</feature>
<evidence type="ECO:0000256" key="5">
    <source>
        <dbReference type="ARBA" id="ARBA00022771"/>
    </source>
</evidence>
<protein>
    <recommendedName>
        <fullName evidence="9">Chaperone protein DnaJ</fullName>
    </recommendedName>
</protein>
<dbReference type="InterPro" id="IPR012724">
    <property type="entry name" value="DnaJ"/>
</dbReference>
<dbReference type="SUPFAM" id="SSF57938">
    <property type="entry name" value="DnaJ/Hsp40 cysteine-rich domain"/>
    <property type="match status" value="1"/>
</dbReference>
<evidence type="ECO:0000259" key="11">
    <source>
        <dbReference type="PROSITE" id="PS50076"/>
    </source>
</evidence>
<feature type="zinc finger region" description="CR-type" evidence="10">
    <location>
        <begin position="135"/>
        <end position="219"/>
    </location>
</feature>
<feature type="binding site" evidence="9">
    <location>
        <position position="170"/>
    </location>
    <ligand>
        <name>Zn(2+)</name>
        <dbReference type="ChEBI" id="CHEBI:29105"/>
        <label>2</label>
    </ligand>
</feature>
<dbReference type="OrthoDB" id="9779889at2"/>
<accession>I7BJK8</accession>
<feature type="binding site" evidence="9">
    <location>
        <position position="193"/>
    </location>
    <ligand>
        <name>Zn(2+)</name>
        <dbReference type="ChEBI" id="CHEBI:29105"/>
        <label>2</label>
    </ligand>
</feature>
<dbReference type="InterPro" id="IPR002939">
    <property type="entry name" value="DnaJ_C"/>
</dbReference>
<dbReference type="InterPro" id="IPR008971">
    <property type="entry name" value="HSP40/DnaJ_pept-bd"/>
</dbReference>
<comment type="similarity">
    <text evidence="9">Belongs to the DnaJ family.</text>
</comment>
<dbReference type="GO" id="GO:0005524">
    <property type="term" value="F:ATP binding"/>
    <property type="evidence" value="ECO:0007669"/>
    <property type="project" value="InterPro"/>
</dbReference>
<evidence type="ECO:0000256" key="3">
    <source>
        <dbReference type="ARBA" id="ARBA00022723"/>
    </source>
</evidence>
<keyword evidence="4 9" id="KW-0677">Repeat</keyword>
<comment type="domain">
    <text evidence="9">The J domain is necessary and sufficient to stimulate DnaK ATPase activity. Zinc center 1 plays an important role in the autonomous, DnaK-independent chaperone activity of DnaJ. Zinc center 2 is essential for interaction with DnaK and for DnaJ activity.</text>
</comment>
<organism evidence="13 14">
    <name type="scientific">Mycoplasma haematolamae (strain Purdue)</name>
    <dbReference type="NCBI Taxonomy" id="1212765"/>
    <lineage>
        <taxon>Bacteria</taxon>
        <taxon>Bacillati</taxon>
        <taxon>Mycoplasmatota</taxon>
        <taxon>Mollicutes</taxon>
        <taxon>Mycoplasmataceae</taxon>
        <taxon>Mycoplasma</taxon>
    </lineage>
</organism>
<reference evidence="14" key="2">
    <citation type="submission" date="2012-07" db="EMBL/GenBank/DDBJ databases">
        <title>Complete genome sequence of 'Candidatus Mycoplasma haemolamae'.</title>
        <authorList>
            <person name="Guimaraes A.M.S."/>
            <person name="Toth B."/>
            <person name="Santos A.P."/>
            <person name="Nascimento N.C."/>
            <person name="Sojka J.E."/>
            <person name="Messick J.B."/>
        </authorList>
    </citation>
    <scope>NUCLEOTIDE SEQUENCE [LARGE SCALE GENOMIC DNA]</scope>
    <source>
        <strain evidence="14">Purdue</strain>
    </source>
</reference>
<dbReference type="CDD" id="cd10747">
    <property type="entry name" value="DnaJ_C"/>
    <property type="match status" value="1"/>
</dbReference>
<proteinExistence type="inferred from homology"/>
<dbReference type="PANTHER" id="PTHR43096">
    <property type="entry name" value="DNAJ HOMOLOG 1, MITOCHONDRIAL-RELATED"/>
    <property type="match status" value="1"/>
</dbReference>
<keyword evidence="6 9" id="KW-0862">Zinc</keyword>
<comment type="subunit">
    <text evidence="9">Homodimer.</text>
</comment>
<dbReference type="InterPro" id="IPR036869">
    <property type="entry name" value="J_dom_sf"/>
</dbReference>
<dbReference type="PATRIC" id="fig|1212765.3.peg.529"/>
<evidence type="ECO:0000256" key="9">
    <source>
        <dbReference type="HAMAP-Rule" id="MF_01152"/>
    </source>
</evidence>
<dbReference type="PRINTS" id="PR00625">
    <property type="entry name" value="JDOMAIN"/>
</dbReference>
<reference evidence="13 14" key="1">
    <citation type="journal article" date="2012" name="J. Bacteriol.">
        <title>Genome Sequence of "Candidatus Mycoplasma haemolamae" Strain Purdue, a Red Blood Cell Pathogen of Alpacas (Vicugna pacos) and Llamas (Lama glama).</title>
        <authorList>
            <person name="Guimaraes A.M."/>
            <person name="Toth B."/>
            <person name="Santos A.P."/>
            <person name="do Nascimento N.C."/>
            <person name="Kritchevsky J.E."/>
            <person name="Messick J.B."/>
        </authorList>
    </citation>
    <scope>NUCLEOTIDE SEQUENCE [LARGE SCALE GENOMIC DNA]</scope>
    <source>
        <strain evidence="13 14">Purdue</strain>
    </source>
</reference>
<dbReference type="SUPFAM" id="SSF49493">
    <property type="entry name" value="HSP40/DnaJ peptide-binding domain"/>
    <property type="match status" value="2"/>
</dbReference>
<comment type="cofactor">
    <cofactor evidence="9">
        <name>Zn(2+)</name>
        <dbReference type="ChEBI" id="CHEBI:29105"/>
    </cofactor>
    <text evidence="9">Binds 2 Zn(2+) ions per monomer.</text>
</comment>
<sequence length="367" mass="41120">MSQDFYKVLGLDKNATPEQIKKSYRKLAKEYHPDINKSPGAEEKFKKINEAYEVLGDPEKKANYDRFGSAAFEGASSGFEGGVNPFDIFSNFFSREDEGTFFTNFGNTGGTRRSKSRSNTSRKDITITFLQSIKGCEYELSYKSNQVCKECKGTRAYMGDKSYIYNCSICKGYGYEIIRTKTLFGIHEEQTVCRYCGGTGEKITKECTACKRQGYVSEAKKVTIKIPGGVQNGAVLLFRDTQSFDEQKIQLCIHVSSSEIFTREGDNLKTTIYVNPLTLILGGTIEVPTPYGLKKVTLAPGSTTKEFKLKGMGITHNKKGMGDLFVKPEIGSLKLSSLELEKIKSIKLSELKETKDWLKQFKKEYGA</sequence>
<keyword evidence="2 9" id="KW-0235">DNA replication</keyword>
<feature type="binding site" evidence="9">
    <location>
        <position position="210"/>
    </location>
    <ligand>
        <name>Zn(2+)</name>
        <dbReference type="ChEBI" id="CHEBI:29105"/>
        <label>1</label>
    </ligand>
</feature>
<dbReference type="Gene3D" id="2.10.230.10">
    <property type="entry name" value="Heat shock protein DnaJ, cysteine-rich domain"/>
    <property type="match status" value="1"/>
</dbReference>
<dbReference type="STRING" id="1212765.MHLP_02340"/>
<dbReference type="Gene3D" id="1.10.287.110">
    <property type="entry name" value="DnaJ domain"/>
    <property type="match status" value="1"/>
</dbReference>
<dbReference type="GO" id="GO:0031072">
    <property type="term" value="F:heat shock protein binding"/>
    <property type="evidence" value="ECO:0007669"/>
    <property type="project" value="InterPro"/>
</dbReference>
<feature type="domain" description="CR-type" evidence="12">
    <location>
        <begin position="135"/>
        <end position="219"/>
    </location>
</feature>
<evidence type="ECO:0000256" key="8">
    <source>
        <dbReference type="ARBA" id="ARBA00023186"/>
    </source>
</evidence>
<evidence type="ECO:0000313" key="14">
    <source>
        <dbReference type="Proteomes" id="UP000006502"/>
    </source>
</evidence>
<dbReference type="HOGENOM" id="CLU_017633_0_7_14"/>
<feature type="binding site" evidence="9">
    <location>
        <position position="148"/>
    </location>
    <ligand>
        <name>Zn(2+)</name>
        <dbReference type="ChEBI" id="CHEBI:29105"/>
        <label>1</label>
    </ligand>
</feature>
<evidence type="ECO:0000256" key="6">
    <source>
        <dbReference type="ARBA" id="ARBA00022833"/>
    </source>
</evidence>
<keyword evidence="5 9" id="KW-0863">Zinc-finger</keyword>
<comment type="caution">
    <text evidence="9">Lacks conserved residue(s) required for the propagation of feature annotation.</text>
</comment>
<dbReference type="GO" id="GO:0006260">
    <property type="term" value="P:DNA replication"/>
    <property type="evidence" value="ECO:0007669"/>
    <property type="project" value="UniProtKB-KW"/>
</dbReference>
<dbReference type="AlphaFoldDB" id="I7BJK8"/>
<evidence type="ECO:0000256" key="1">
    <source>
        <dbReference type="ARBA" id="ARBA00022490"/>
    </source>
</evidence>
<dbReference type="PROSITE" id="PS00636">
    <property type="entry name" value="DNAJ_1"/>
    <property type="match status" value="1"/>
</dbReference>
<dbReference type="InterPro" id="IPR001623">
    <property type="entry name" value="DnaJ_domain"/>
</dbReference>
<keyword evidence="1 9" id="KW-0963">Cytoplasm</keyword>
<feature type="domain" description="J" evidence="11">
    <location>
        <begin position="4"/>
        <end position="68"/>
    </location>
</feature>
<dbReference type="GO" id="GO:0042026">
    <property type="term" value="P:protein refolding"/>
    <property type="evidence" value="ECO:0007669"/>
    <property type="project" value="TreeGrafter"/>
</dbReference>
<comment type="function">
    <text evidence="9">Participates actively in the response to hyperosmotic and heat shock by preventing the aggregation of stress-denatured proteins and by disaggregating proteins, also in an autonomous, DnaK-independent fashion. Unfolded proteins bind initially to DnaJ; upon interaction with the DnaJ-bound protein, DnaK hydrolyzes its bound ATP, resulting in the formation of a stable complex. GrpE releases ADP from DnaK; ATP binding to DnaK triggers the release of the substrate protein, thus completing the reaction cycle. Several rounds of ATP-dependent interactions between DnaJ, DnaK and GrpE are required for fully efficient folding. Also involved, together with DnaK and GrpE, in the DNA replication of plasmids through activation of initiation proteins.</text>
</comment>